<name>A0A8K0DD10_IGNLU</name>
<organism evidence="1 2">
    <name type="scientific">Ignelater luminosus</name>
    <name type="common">Cucubano</name>
    <name type="synonym">Pyrophorus luminosus</name>
    <dbReference type="NCBI Taxonomy" id="2038154"/>
    <lineage>
        <taxon>Eukaryota</taxon>
        <taxon>Metazoa</taxon>
        <taxon>Ecdysozoa</taxon>
        <taxon>Arthropoda</taxon>
        <taxon>Hexapoda</taxon>
        <taxon>Insecta</taxon>
        <taxon>Pterygota</taxon>
        <taxon>Neoptera</taxon>
        <taxon>Endopterygota</taxon>
        <taxon>Coleoptera</taxon>
        <taxon>Polyphaga</taxon>
        <taxon>Elateriformia</taxon>
        <taxon>Elateroidea</taxon>
        <taxon>Elateridae</taxon>
        <taxon>Agrypninae</taxon>
        <taxon>Pyrophorini</taxon>
        <taxon>Ignelater</taxon>
    </lineage>
</organism>
<reference evidence="1" key="1">
    <citation type="submission" date="2019-08" db="EMBL/GenBank/DDBJ databases">
        <title>The genome of the North American firefly Photinus pyralis.</title>
        <authorList>
            <consortium name="Photinus pyralis genome working group"/>
            <person name="Fallon T.R."/>
            <person name="Sander Lower S.E."/>
            <person name="Weng J.-K."/>
        </authorList>
    </citation>
    <scope>NUCLEOTIDE SEQUENCE</scope>
    <source>
        <strain evidence="1">TRF0915ILg1</strain>
        <tissue evidence="1">Whole body</tissue>
    </source>
</reference>
<proteinExistence type="predicted"/>
<gene>
    <name evidence="1" type="ORF">ILUMI_05192</name>
</gene>
<comment type="caution">
    <text evidence="1">The sequence shown here is derived from an EMBL/GenBank/DDBJ whole genome shotgun (WGS) entry which is preliminary data.</text>
</comment>
<dbReference type="EMBL" id="VTPC01001913">
    <property type="protein sequence ID" value="KAF2900993.1"/>
    <property type="molecule type" value="Genomic_DNA"/>
</dbReference>
<dbReference type="AlphaFoldDB" id="A0A8K0DD10"/>
<accession>A0A8K0DD10</accession>
<evidence type="ECO:0000313" key="1">
    <source>
        <dbReference type="EMBL" id="KAF2900993.1"/>
    </source>
</evidence>
<dbReference type="Proteomes" id="UP000801492">
    <property type="component" value="Unassembled WGS sequence"/>
</dbReference>
<evidence type="ECO:0000313" key="2">
    <source>
        <dbReference type="Proteomes" id="UP000801492"/>
    </source>
</evidence>
<keyword evidence="2" id="KW-1185">Reference proteome</keyword>
<feature type="non-terminal residue" evidence="1">
    <location>
        <position position="1"/>
    </location>
</feature>
<protein>
    <submittedName>
        <fullName evidence="1">Uncharacterized protein</fullName>
    </submittedName>
</protein>
<sequence>ICYGDPADNSLAISIITFSLRHGLNIATPRSLPEASNRPALKRSSKHRWKSKRPLDLYNPFLSGYDIHPPYKLHNNLPEITQEPASVLNTITTKPTPFVEVKGQVSTTTTKPLIWPFSSECRLSVNPSILAMNAVVP</sequence>